<dbReference type="GO" id="GO:0035615">
    <property type="term" value="F:clathrin adaptor activity"/>
    <property type="evidence" value="ECO:0007669"/>
    <property type="project" value="InterPro"/>
</dbReference>
<keyword evidence="7 9" id="KW-0472">Membrane</keyword>
<dbReference type="FunFam" id="3.30.450.60:FF:000007">
    <property type="entry name" value="AP complex subunit sigma"/>
    <property type="match status" value="1"/>
</dbReference>
<evidence type="ECO:0000256" key="8">
    <source>
        <dbReference type="ARBA" id="ARBA00023329"/>
    </source>
</evidence>
<dbReference type="Proteomes" id="UP000071118">
    <property type="component" value="Chromosome 9"/>
</dbReference>
<dbReference type="SUPFAM" id="SSF64356">
    <property type="entry name" value="SNARE-like"/>
    <property type="match status" value="1"/>
</dbReference>
<evidence type="ECO:0000259" key="10">
    <source>
        <dbReference type="Pfam" id="PF01217"/>
    </source>
</evidence>
<dbReference type="InterPro" id="IPR044733">
    <property type="entry name" value="AP1_sigma"/>
</dbReference>
<dbReference type="InterPro" id="IPR011012">
    <property type="entry name" value="Longin-like_dom_sf"/>
</dbReference>
<dbReference type="GO" id="GO:0006886">
    <property type="term" value="P:intracellular protein transport"/>
    <property type="evidence" value="ECO:0007669"/>
    <property type="project" value="UniProtKB-UniRule"/>
</dbReference>
<dbReference type="GO" id="GO:0030121">
    <property type="term" value="C:AP-1 adaptor complex"/>
    <property type="evidence" value="ECO:0007669"/>
    <property type="project" value="InterPro"/>
</dbReference>
<dbReference type="InterPro" id="IPR016635">
    <property type="entry name" value="AP_complex_ssu"/>
</dbReference>
<evidence type="ECO:0000256" key="3">
    <source>
        <dbReference type="ARBA" id="ARBA00006972"/>
    </source>
</evidence>
<dbReference type="InterPro" id="IPR022775">
    <property type="entry name" value="AP_mu_sigma_su"/>
</dbReference>
<evidence type="ECO:0000313" key="11">
    <source>
        <dbReference type="EMBL" id="SCM21946.1"/>
    </source>
</evidence>
<dbReference type="EMBL" id="LT608175">
    <property type="protein sequence ID" value="SCM21946.1"/>
    <property type="molecule type" value="Genomic_DNA"/>
</dbReference>
<evidence type="ECO:0000313" key="13">
    <source>
        <dbReference type="EMBL" id="VTZ68751.1"/>
    </source>
</evidence>
<reference evidence="15 16" key="3">
    <citation type="submission" date="2016-08" db="EMBL/GenBank/DDBJ databases">
        <authorList>
            <consortium name="Pathogen Informatics"/>
        </authorList>
    </citation>
    <scope>NUCLEOTIDE SEQUENCE [LARGE SCALE GENOMIC DNA]</scope>
    <source>
        <strain evidence="11 16">AJ</strain>
        <strain evidence="13">AS</strain>
        <strain evidence="12 15">CB</strain>
    </source>
</reference>
<dbReference type="EMBL" id="LT608161">
    <property type="protein sequence ID" value="SCN60298.1"/>
    <property type="molecule type" value="Genomic_DNA"/>
</dbReference>
<dbReference type="AlphaFoldDB" id="A0A077XCS9"/>
<dbReference type="GeneID" id="3496932"/>
<proteinExistence type="inferred from homology"/>
<evidence type="ECO:0000313" key="16">
    <source>
        <dbReference type="Proteomes" id="UP000507163"/>
    </source>
</evidence>
<dbReference type="GO" id="GO:0016482">
    <property type="term" value="P:cytosolic transport"/>
    <property type="evidence" value="ECO:0007669"/>
    <property type="project" value="UniProtKB-ARBA"/>
</dbReference>
<dbReference type="KEGG" id="pcb:PCHAS_0914300"/>
<gene>
    <name evidence="11" type="ORF">PCHAJ_000194800</name>
    <name evidence="13" type="ORF">PCHAS_0914300</name>
    <name evidence="12" type="ORF">PCHCB_000195800</name>
</gene>
<dbReference type="EMBL" id="LK022886">
    <property type="protein sequence ID" value="VTZ68751.1"/>
    <property type="molecule type" value="Genomic_DNA"/>
</dbReference>
<evidence type="ECO:0000313" key="12">
    <source>
        <dbReference type="EMBL" id="SCN60298.1"/>
    </source>
</evidence>
<accession>A0A077XCS9</accession>
<evidence type="ECO:0000256" key="5">
    <source>
        <dbReference type="ARBA" id="ARBA00022927"/>
    </source>
</evidence>
<keyword evidence="4 9" id="KW-0813">Transport</keyword>
<dbReference type="Proteomes" id="UP000195489">
    <property type="component" value="Chromosome 9"/>
</dbReference>
<evidence type="ECO:0000256" key="4">
    <source>
        <dbReference type="ARBA" id="ARBA00022448"/>
    </source>
</evidence>
<evidence type="ECO:0000256" key="9">
    <source>
        <dbReference type="PIRNR" id="PIRNR015588"/>
    </source>
</evidence>
<evidence type="ECO:0000313" key="14">
    <source>
        <dbReference type="Proteomes" id="UP000071118"/>
    </source>
</evidence>
<keyword evidence="5 9" id="KW-0653">Protein transport</keyword>
<comment type="subcellular location">
    <subcellularLocation>
        <location evidence="2">Cytoplasmic vesicle</location>
        <location evidence="2">Clathrin-coated vesicle membrane</location>
    </subcellularLocation>
    <subcellularLocation>
        <location evidence="1">Golgi apparatus</location>
    </subcellularLocation>
</comment>
<evidence type="ECO:0000256" key="2">
    <source>
        <dbReference type="ARBA" id="ARBA00004640"/>
    </source>
</evidence>
<keyword evidence="6" id="KW-0333">Golgi apparatus</keyword>
<dbReference type="RefSeq" id="XP_016655351.1">
    <property type="nucleotide sequence ID" value="XM_016798098.1"/>
</dbReference>
<evidence type="ECO:0000313" key="15">
    <source>
        <dbReference type="Proteomes" id="UP000195489"/>
    </source>
</evidence>
<evidence type="ECO:0000256" key="7">
    <source>
        <dbReference type="ARBA" id="ARBA00023136"/>
    </source>
</evidence>
<dbReference type="OrthoDB" id="371463at2759"/>
<protein>
    <recommendedName>
        <fullName evidence="9">AP complex subunit sigma</fullName>
    </recommendedName>
</protein>
<evidence type="ECO:0000256" key="6">
    <source>
        <dbReference type="ARBA" id="ARBA00023034"/>
    </source>
</evidence>
<dbReference type="Gene3D" id="3.30.450.60">
    <property type="match status" value="1"/>
</dbReference>
<comment type="similarity">
    <text evidence="3 9">Belongs to the adaptor complexes small subunit family.</text>
</comment>
<keyword evidence="14" id="KW-1185">Reference proteome</keyword>
<dbReference type="PANTHER" id="PTHR11753">
    <property type="entry name" value="ADAPTOR COMPLEXES SMALL SUBUNIT FAMILY"/>
    <property type="match status" value="1"/>
</dbReference>
<sequence>MIHFVLLISRQGKTRLAKWYMPLSQKEKAKIIRETSQITLNRTPKLCNFVEWKEYKLVFKRYASLFFILCIDKGDNELITLEIIHHYVEVLDKYFGNVCELDLIFNFHKAYYLLDEILVSGELQESSKKIILRVVAAQDSLMEDNKRKLIKNSNFFNTFRKNKPEHTFSQV</sequence>
<dbReference type="VEuPathDB" id="PlasmoDB:PCHAS_0914300"/>
<dbReference type="GO" id="GO:0005829">
    <property type="term" value="C:cytosol"/>
    <property type="evidence" value="ECO:0007669"/>
    <property type="project" value="GOC"/>
</dbReference>
<evidence type="ECO:0000256" key="1">
    <source>
        <dbReference type="ARBA" id="ARBA00004555"/>
    </source>
</evidence>
<name>A0A077XCS9_PLACU</name>
<dbReference type="Proteomes" id="UP000507163">
    <property type="component" value="Chromosome 9"/>
</dbReference>
<dbReference type="Pfam" id="PF01217">
    <property type="entry name" value="Clat_adaptor_s"/>
    <property type="match status" value="1"/>
</dbReference>
<dbReference type="CDD" id="cd14831">
    <property type="entry name" value="AP1_sigma"/>
    <property type="match status" value="1"/>
</dbReference>
<feature type="domain" description="AP complex mu/sigma subunit" evidence="10">
    <location>
        <begin position="1"/>
        <end position="140"/>
    </location>
</feature>
<keyword evidence="8" id="KW-0968">Cytoplasmic vesicle</keyword>
<dbReference type="PIRSF" id="PIRSF015588">
    <property type="entry name" value="AP_complex_sigma"/>
    <property type="match status" value="1"/>
</dbReference>
<organism evidence="12 15">
    <name type="scientific">Plasmodium chabaudi chabaudi</name>
    <dbReference type="NCBI Taxonomy" id="31271"/>
    <lineage>
        <taxon>Eukaryota</taxon>
        <taxon>Sar</taxon>
        <taxon>Alveolata</taxon>
        <taxon>Apicomplexa</taxon>
        <taxon>Aconoidasida</taxon>
        <taxon>Haemosporida</taxon>
        <taxon>Plasmodiidae</taxon>
        <taxon>Plasmodium</taxon>
        <taxon>Plasmodium (Vinckeia)</taxon>
    </lineage>
</organism>
<reference evidence="13" key="2">
    <citation type="submission" date="2014-05" db="EMBL/GenBank/DDBJ databases">
        <authorList>
            <person name="Aslett M.A."/>
            <person name="De Silva N."/>
        </authorList>
    </citation>
    <scope>NUCLEOTIDE SEQUENCE</scope>
    <source>
        <strain evidence="13">AS</strain>
    </source>
</reference>
<reference evidence="13 14" key="1">
    <citation type="journal article" date="2014" name="BMC Biol.">
        <title>A comprehensive evaluation of rodent malaria parasite genomes and gene expression.</title>
        <authorList>
            <person name="Otto T.D."/>
            <person name="Bohme U."/>
            <person name="Jackson A.P."/>
            <person name="Hunt M."/>
            <person name="Franke-Fayard B."/>
            <person name="Hoeijmakers W.A."/>
            <person name="Religa A.A."/>
            <person name="Robertson L."/>
            <person name="Sanders M."/>
            <person name="Ogun S.A."/>
            <person name="Cunningham D."/>
            <person name="Erhart A."/>
            <person name="Billker O."/>
            <person name="Khan S.M."/>
            <person name="Stunnenberg H.G."/>
            <person name="Langhorne J."/>
            <person name="Holder A.A."/>
            <person name="Waters A.P."/>
            <person name="Newbold C.I."/>
            <person name="Pain A."/>
            <person name="Berriman M."/>
            <person name="Janse C.J."/>
        </authorList>
    </citation>
    <scope>NUCLEOTIDE SEQUENCE [LARGE SCALE GENOMIC DNA]</scope>
    <source>
        <strain evidence="13 14">AS</strain>
    </source>
</reference>